<feature type="transmembrane region" description="Helical" evidence="8">
    <location>
        <begin position="227"/>
        <end position="249"/>
    </location>
</feature>
<evidence type="ECO:0000256" key="1">
    <source>
        <dbReference type="ARBA" id="ARBA00004651"/>
    </source>
</evidence>
<evidence type="ECO:0000256" key="2">
    <source>
        <dbReference type="ARBA" id="ARBA00022475"/>
    </source>
</evidence>
<dbReference type="GO" id="GO:0050909">
    <property type="term" value="P:sensory perception of taste"/>
    <property type="evidence" value="ECO:0007669"/>
    <property type="project" value="InterPro"/>
</dbReference>
<dbReference type="GO" id="GO:0007635">
    <property type="term" value="P:chemosensory behavior"/>
    <property type="evidence" value="ECO:0007669"/>
    <property type="project" value="TreeGrafter"/>
</dbReference>
<keyword evidence="4 8" id="KW-1133">Transmembrane helix</keyword>
<proteinExistence type="inferred from homology"/>
<comment type="subcellular location">
    <subcellularLocation>
        <location evidence="1 8">Cell membrane</location>
        <topology evidence="1 8">Multi-pass membrane protein</topology>
    </subcellularLocation>
</comment>
<comment type="similarity">
    <text evidence="8">Belongs to the insect chemoreceptor superfamily. Gustatory receptor (GR) family.</text>
</comment>
<feature type="transmembrane region" description="Helical" evidence="8">
    <location>
        <begin position="64"/>
        <end position="84"/>
    </location>
</feature>
<dbReference type="GO" id="GO:0005886">
    <property type="term" value="C:plasma membrane"/>
    <property type="evidence" value="ECO:0007669"/>
    <property type="project" value="UniProtKB-SubCell"/>
</dbReference>
<protein>
    <recommendedName>
        <fullName evidence="8">Gustatory receptor</fullName>
    </recommendedName>
</protein>
<dbReference type="GO" id="GO:0007165">
    <property type="term" value="P:signal transduction"/>
    <property type="evidence" value="ECO:0007669"/>
    <property type="project" value="UniProtKB-KW"/>
</dbReference>
<dbReference type="GO" id="GO:0043025">
    <property type="term" value="C:neuronal cell body"/>
    <property type="evidence" value="ECO:0007669"/>
    <property type="project" value="TreeGrafter"/>
</dbReference>
<feature type="transmembrane region" description="Helical" evidence="8">
    <location>
        <begin position="149"/>
        <end position="169"/>
    </location>
</feature>
<evidence type="ECO:0000313" key="10">
    <source>
        <dbReference type="Proteomes" id="UP000078542"/>
    </source>
</evidence>
<dbReference type="InterPro" id="IPR013604">
    <property type="entry name" value="7TM_chemorcpt"/>
</dbReference>
<keyword evidence="5 8" id="KW-0472">Membrane</keyword>
<dbReference type="AlphaFoldDB" id="A0A195CSQ8"/>
<comment type="function">
    <text evidence="8">Gustatory receptor which mediates acceptance or avoidance behavior, depending on its substrates.</text>
</comment>
<comment type="caution">
    <text evidence="8">Lacks conserved residue(s) required for the propagation of feature annotation.</text>
</comment>
<evidence type="ECO:0000256" key="4">
    <source>
        <dbReference type="ARBA" id="ARBA00022989"/>
    </source>
</evidence>
<dbReference type="PANTHER" id="PTHR21143:SF133">
    <property type="entry name" value="GUSTATORY AND PHEROMONE RECEPTOR 32A-RELATED"/>
    <property type="match status" value="1"/>
</dbReference>
<name>A0A195CSQ8_9HYME</name>
<dbReference type="STRING" id="456900.A0A195CSQ8"/>
<evidence type="ECO:0000256" key="7">
    <source>
        <dbReference type="ARBA" id="ARBA00023224"/>
    </source>
</evidence>
<feature type="transmembrane region" description="Helical" evidence="8">
    <location>
        <begin position="269"/>
        <end position="289"/>
    </location>
</feature>
<feature type="transmembrane region" description="Helical" evidence="8">
    <location>
        <begin position="119"/>
        <end position="143"/>
    </location>
</feature>
<gene>
    <name evidence="9" type="ORF">ALC62_05439</name>
</gene>
<evidence type="ECO:0000256" key="8">
    <source>
        <dbReference type="RuleBase" id="RU363108"/>
    </source>
</evidence>
<evidence type="ECO:0000256" key="6">
    <source>
        <dbReference type="ARBA" id="ARBA00023170"/>
    </source>
</evidence>
<keyword evidence="6 8" id="KW-0675">Receptor</keyword>
<evidence type="ECO:0000313" key="9">
    <source>
        <dbReference type="EMBL" id="KYN03743.1"/>
    </source>
</evidence>
<dbReference type="PANTHER" id="PTHR21143">
    <property type="entry name" value="INVERTEBRATE GUSTATORY RECEPTOR"/>
    <property type="match status" value="1"/>
</dbReference>
<keyword evidence="3 8" id="KW-0812">Transmembrane</keyword>
<feature type="transmembrane region" description="Helical" evidence="8">
    <location>
        <begin position="30"/>
        <end position="49"/>
    </location>
</feature>
<dbReference type="Proteomes" id="UP000078542">
    <property type="component" value="Unassembled WGS sequence"/>
</dbReference>
<dbReference type="GO" id="GO:0030425">
    <property type="term" value="C:dendrite"/>
    <property type="evidence" value="ECO:0007669"/>
    <property type="project" value="TreeGrafter"/>
</dbReference>
<reference evidence="9 10" key="1">
    <citation type="submission" date="2016-03" db="EMBL/GenBank/DDBJ databases">
        <title>Cyphomyrmex costatus WGS genome.</title>
        <authorList>
            <person name="Nygaard S."/>
            <person name="Hu H."/>
            <person name="Boomsma J."/>
            <person name="Zhang G."/>
        </authorList>
    </citation>
    <scope>NUCLEOTIDE SEQUENCE [LARGE SCALE GENOMIC DNA]</scope>
    <source>
        <strain evidence="9">MS0001</strain>
        <tissue evidence="9">Whole body</tissue>
    </source>
</reference>
<keyword evidence="10" id="KW-1185">Reference proteome</keyword>
<dbReference type="EMBL" id="KQ977305">
    <property type="protein sequence ID" value="KYN03743.1"/>
    <property type="molecule type" value="Genomic_DNA"/>
</dbReference>
<evidence type="ECO:0000256" key="3">
    <source>
        <dbReference type="ARBA" id="ARBA00022692"/>
    </source>
</evidence>
<dbReference type="GO" id="GO:0008049">
    <property type="term" value="P:male courtship behavior"/>
    <property type="evidence" value="ECO:0007669"/>
    <property type="project" value="TreeGrafter"/>
</dbReference>
<keyword evidence="7 8" id="KW-0807">Transducer</keyword>
<dbReference type="Pfam" id="PF08395">
    <property type="entry name" value="7tm_7"/>
    <property type="match status" value="1"/>
</dbReference>
<sequence>MYLNFTISKILGLFPYRIKTLSFEISKPRYILWMIILCVTCVNELIMLYKLNLSKNIKIDVPKLISINFSLMYGMFVAVNSYILSGSRMRLLQNISGISSILPQKTYQKLSKLIHAKDIFGFLFHLWIALIYILYSELMIFGLLEGTRIFVSLIAFQTDMLYVNCVCVLKACFKEINNNIETLLKLVKKNIPKWIYHEQRHPFLLIKLKTLKKHHLMISDTVQMMNAIFSLYLLATIALCFLQIVFYMYFNVLYWQNGICLNTDKIYSINFISFLMYYGMKLILPVWACETSKNQAIKIGTTIHDVINSTSDVQIKNELNLFSLQILHCNNTFSAKGFTVDATLLTEVSD</sequence>
<accession>A0A195CSQ8</accession>
<evidence type="ECO:0000256" key="5">
    <source>
        <dbReference type="ARBA" id="ARBA00023136"/>
    </source>
</evidence>
<organism evidence="9 10">
    <name type="scientific">Cyphomyrmex costatus</name>
    <dbReference type="NCBI Taxonomy" id="456900"/>
    <lineage>
        <taxon>Eukaryota</taxon>
        <taxon>Metazoa</taxon>
        <taxon>Ecdysozoa</taxon>
        <taxon>Arthropoda</taxon>
        <taxon>Hexapoda</taxon>
        <taxon>Insecta</taxon>
        <taxon>Pterygota</taxon>
        <taxon>Neoptera</taxon>
        <taxon>Endopterygota</taxon>
        <taxon>Hymenoptera</taxon>
        <taxon>Apocrita</taxon>
        <taxon>Aculeata</taxon>
        <taxon>Formicoidea</taxon>
        <taxon>Formicidae</taxon>
        <taxon>Myrmicinae</taxon>
        <taxon>Cyphomyrmex</taxon>
    </lineage>
</organism>
<keyword evidence="2 8" id="KW-1003">Cell membrane</keyword>
<dbReference type="GO" id="GO:0030424">
    <property type="term" value="C:axon"/>
    <property type="evidence" value="ECO:0007669"/>
    <property type="project" value="TreeGrafter"/>
</dbReference>